<name>A0A2J6S4A5_HYAVF</name>
<feature type="region of interest" description="Disordered" evidence="1">
    <location>
        <begin position="1255"/>
        <end position="1289"/>
    </location>
</feature>
<feature type="region of interest" description="Disordered" evidence="1">
    <location>
        <begin position="781"/>
        <end position="812"/>
    </location>
</feature>
<dbReference type="EMBL" id="KZ613940">
    <property type="protein sequence ID" value="PMD45602.1"/>
    <property type="molecule type" value="Genomic_DNA"/>
</dbReference>
<dbReference type="OrthoDB" id="195446at2759"/>
<feature type="compositionally biased region" description="Low complexity" evidence="1">
    <location>
        <begin position="276"/>
        <end position="289"/>
    </location>
</feature>
<gene>
    <name evidence="3" type="ORF">L207DRAFT_562743</name>
</gene>
<feature type="compositionally biased region" description="Polar residues" evidence="1">
    <location>
        <begin position="1093"/>
        <end position="1103"/>
    </location>
</feature>
<organism evidence="3 4">
    <name type="scientific">Hyaloscypha variabilis (strain UAMH 11265 / GT02V1 / F)</name>
    <name type="common">Meliniomyces variabilis</name>
    <dbReference type="NCBI Taxonomy" id="1149755"/>
    <lineage>
        <taxon>Eukaryota</taxon>
        <taxon>Fungi</taxon>
        <taxon>Dikarya</taxon>
        <taxon>Ascomycota</taxon>
        <taxon>Pezizomycotina</taxon>
        <taxon>Leotiomycetes</taxon>
        <taxon>Helotiales</taxon>
        <taxon>Hyaloscyphaceae</taxon>
        <taxon>Hyaloscypha</taxon>
        <taxon>Hyaloscypha variabilis</taxon>
    </lineage>
</organism>
<evidence type="ECO:0000313" key="3">
    <source>
        <dbReference type="EMBL" id="PMD45602.1"/>
    </source>
</evidence>
<dbReference type="Gene3D" id="1.25.40.10">
    <property type="entry name" value="Tetratricopeptide repeat domain"/>
    <property type="match status" value="1"/>
</dbReference>
<dbReference type="Proteomes" id="UP000235786">
    <property type="component" value="Unassembled WGS sequence"/>
</dbReference>
<evidence type="ECO:0000256" key="1">
    <source>
        <dbReference type="SAM" id="MobiDB-lite"/>
    </source>
</evidence>
<sequence>MDPLSITTTTITLIQAAAQVSAALHEFVATFRNADSRVAALSSQLSRLIKFLEAVDRTLRRCRGPLSLASMDEDLWHQSALSLEDCKTTLDELATFINRIKAVAKSTGIFRRAKVAMDLTMYAGDITGFEEKIHKSNWAIQTMLSAIQVTLSLRGNETQEKILYELEMLKYSIDQSRQAALHHSDGFSQILEDPSDRRIAYNLKNLTRVAQSFHSSASSTASTIFNGTSFGNLQSDAAMSIRGGLNFTRNKRQQIDPWVKQQRRMTLRRQRKPLQRVPSSAAASVVRPATPDPGPVGSSEDSHEVESNMSEMADDNDEQDDEAEFQSFLLSGLEEVAKDSMLNLEFAKAQSMLEEAIQRRTGSTSEDSDFKQLQIQLAICYFAQHKWQMAEPLIDSIAKSKINFDPVVCNLLHALAIANLVEKRFEKAITVCKQALYGKRRLKRDFAEASETECNETLGLLATIHEVHGNRLDAEALRRKLTKGFSYYHPENELEFIVNHPKLCPEVFGKKITLDWRRPQIPAANLGEVTELLADLPAIKEEDTSKGNKKTKKPLQTFHTKLSLYERINLDSAKEVVPSSPLAPDGHYDISHPLTRPAMAPKRSFTRRVVGFLSTLRERPVTPLETWGTRPSPDNEDMKSPSRPKFGKGFWSKSESQILKLKKPKARFRKRASDEADSSSFPLFRGVQRQRRLLLARAASSDPPAYEEPGDRDPRPWRYGVDAWLRRNPENDRNPRDWHLRNSYASTHAASGPIRGHKTGYFGLAGVAGGVTTWVPASRILEEEEPEEEASRPAELEDNSWRITPPKSSVHITATRGPTMLDDLCEDQGGSAVKLPSIKIKDNESLATKPSPKQWLTVAIPKFGEKSGGIPLVAHHPAEKSSASITQTIKGTESLSLPTMASGSCLTSSNPTKADIIPRVLDDVQDDSTDTEPAKERLDREFDELMRKESHGLRLGESGRRQGWVPASYFKDLSPISDTIRTHVDVRSERLQQQSLLLNQEIPSKSSEIDAFSHAFRKEVAHSMKGFKEMKVEARPDPPKTRYQLVDEAAVETLTPPMELERTQKRPSTPKLSAIDEPQLGEQDSPVREASVDSGSTSPTLPLQQLGRKFSWETVFEEGIGSSASTETDSQSASRSPPQLKVVTRKFSWCSEDSQHVATPDLVRSSSASSSSSSSTSSTSSASSATSNSTGTMLKYDPIGKDLIIVSNDSTLSLPETQNLDDFLAQLSSSMLDRNSQRLSADALSPLSKLEVQLKSRQDDNHERVEGKDNRDATLPVLPTKPQANEVPSISPTDIYRRLELEHDAKDAWVDAASDGLERMMNRRHPLREKRKLQKMMRAEVMLPLDEEKRMLYPGGISSLGDSGIGVAY</sequence>
<feature type="compositionally biased region" description="Basic residues" evidence="1">
    <location>
        <begin position="263"/>
        <end position="274"/>
    </location>
</feature>
<feature type="compositionally biased region" description="Low complexity" evidence="1">
    <location>
        <begin position="1165"/>
        <end position="1190"/>
    </location>
</feature>
<evidence type="ECO:0000259" key="2">
    <source>
        <dbReference type="Pfam" id="PF17111"/>
    </source>
</evidence>
<accession>A0A2J6S4A5</accession>
<reference evidence="3 4" key="1">
    <citation type="submission" date="2016-04" db="EMBL/GenBank/DDBJ databases">
        <title>A degradative enzymes factory behind the ericoid mycorrhizal symbiosis.</title>
        <authorList>
            <consortium name="DOE Joint Genome Institute"/>
            <person name="Martino E."/>
            <person name="Morin E."/>
            <person name="Grelet G."/>
            <person name="Kuo A."/>
            <person name="Kohler A."/>
            <person name="Daghino S."/>
            <person name="Barry K."/>
            <person name="Choi C."/>
            <person name="Cichocki N."/>
            <person name="Clum A."/>
            <person name="Copeland A."/>
            <person name="Hainaut M."/>
            <person name="Haridas S."/>
            <person name="Labutti K."/>
            <person name="Lindquist E."/>
            <person name="Lipzen A."/>
            <person name="Khouja H.-R."/>
            <person name="Murat C."/>
            <person name="Ohm R."/>
            <person name="Olson A."/>
            <person name="Spatafora J."/>
            <person name="Veneault-Fourrey C."/>
            <person name="Henrissat B."/>
            <person name="Grigoriev I."/>
            <person name="Martin F."/>
            <person name="Perotto S."/>
        </authorList>
    </citation>
    <scope>NUCLEOTIDE SEQUENCE [LARGE SCALE GENOMIC DNA]</scope>
    <source>
        <strain evidence="3 4">F</strain>
    </source>
</reference>
<dbReference type="STRING" id="1149755.A0A2J6S4A5"/>
<feature type="region of interest" description="Disordered" evidence="1">
    <location>
        <begin position="623"/>
        <end position="647"/>
    </location>
</feature>
<dbReference type="SUPFAM" id="SSF48452">
    <property type="entry name" value="TPR-like"/>
    <property type="match status" value="1"/>
</dbReference>
<proteinExistence type="predicted"/>
<feature type="region of interest" description="Disordered" evidence="1">
    <location>
        <begin position="1159"/>
        <end position="1191"/>
    </location>
</feature>
<keyword evidence="4" id="KW-1185">Reference proteome</keyword>
<feature type="region of interest" description="Disordered" evidence="1">
    <location>
        <begin position="263"/>
        <end position="323"/>
    </location>
</feature>
<dbReference type="InterPro" id="IPR011990">
    <property type="entry name" value="TPR-like_helical_dom_sf"/>
</dbReference>
<feature type="compositionally biased region" description="Basic and acidic residues" evidence="1">
    <location>
        <begin position="1255"/>
        <end position="1272"/>
    </location>
</feature>
<protein>
    <recommendedName>
        <fullName evidence="2">Azaphilone pigments biosynthesis cluster protein L N-terminal domain-containing protein</fullName>
    </recommendedName>
</protein>
<dbReference type="Pfam" id="PF17111">
    <property type="entry name" value="PigL_N"/>
    <property type="match status" value="1"/>
</dbReference>
<dbReference type="InterPro" id="IPR031348">
    <property type="entry name" value="PigL_N"/>
</dbReference>
<feature type="compositionally biased region" description="Acidic residues" evidence="1">
    <location>
        <begin position="312"/>
        <end position="323"/>
    </location>
</feature>
<evidence type="ECO:0000313" key="4">
    <source>
        <dbReference type="Proteomes" id="UP000235786"/>
    </source>
</evidence>
<feature type="region of interest" description="Disordered" evidence="1">
    <location>
        <begin position="1049"/>
        <end position="1104"/>
    </location>
</feature>
<feature type="domain" description="Azaphilone pigments biosynthesis cluster protein L N-terminal" evidence="2">
    <location>
        <begin position="1"/>
        <end position="153"/>
    </location>
</feature>